<keyword evidence="1" id="KW-0285">Flavoprotein</keyword>
<name>A0A7C9RCB4_9HYPH</name>
<gene>
    <name evidence="4" type="ORF">G6N74_28590</name>
</gene>
<dbReference type="GO" id="GO:0010181">
    <property type="term" value="F:FMN binding"/>
    <property type="evidence" value="ECO:0007669"/>
    <property type="project" value="InterPro"/>
</dbReference>
<keyword evidence="5" id="KW-1185">Reference proteome</keyword>
<dbReference type="PANTHER" id="PTHR43656:SF2">
    <property type="entry name" value="BINDING OXIDOREDUCTASE, PUTATIVE (AFU_ORTHOLOGUE AFUA_2G08260)-RELATED"/>
    <property type="match status" value="1"/>
</dbReference>
<dbReference type="InterPro" id="IPR013785">
    <property type="entry name" value="Aldolase_TIM"/>
</dbReference>
<dbReference type="AlphaFoldDB" id="A0A7C9RCB4"/>
<accession>A0A7C9RCB4</accession>
<dbReference type="RefSeq" id="WP_165121390.1">
    <property type="nucleotide sequence ID" value="NZ_JAAKZG010000023.1"/>
</dbReference>
<dbReference type="Proteomes" id="UP000481252">
    <property type="component" value="Unassembled WGS sequence"/>
</dbReference>
<evidence type="ECO:0000313" key="4">
    <source>
        <dbReference type="EMBL" id="NGN45019.1"/>
    </source>
</evidence>
<protein>
    <recommendedName>
        <fullName evidence="3">NADH:flavin oxidoreductase/NADH oxidase N-terminal domain-containing protein</fullName>
    </recommendedName>
</protein>
<keyword evidence="2" id="KW-0560">Oxidoreductase</keyword>
<evidence type="ECO:0000256" key="1">
    <source>
        <dbReference type="ARBA" id="ARBA00022630"/>
    </source>
</evidence>
<feature type="domain" description="NADH:flavin oxidoreductase/NADH oxidase N-terminal" evidence="3">
    <location>
        <begin position="29"/>
        <end position="187"/>
    </location>
</feature>
<dbReference type="Pfam" id="PF00724">
    <property type="entry name" value="Oxidored_FMN"/>
    <property type="match status" value="1"/>
</dbReference>
<dbReference type="GO" id="GO:0016491">
    <property type="term" value="F:oxidoreductase activity"/>
    <property type="evidence" value="ECO:0007669"/>
    <property type="project" value="UniProtKB-KW"/>
</dbReference>
<dbReference type="InterPro" id="IPR001155">
    <property type="entry name" value="OxRdtase_FMN_N"/>
</dbReference>
<evidence type="ECO:0000256" key="2">
    <source>
        <dbReference type="ARBA" id="ARBA00023002"/>
    </source>
</evidence>
<sequence>MTTATASWSDKLVFLLGVNTGFVTDGEPDARYVDFYSQRSSADLHCAIVGNVVVPGGHASNRSTPSIGSNPIWAHLAGAIRERGSLPGIQLATTWEGYEGARKFRSADTAQVIGRAREFVRSLGRQGADRVLDYFGAAAAIAIEHGFSHVQVHAAHGYLLNLLVDERINPAASQVEDRLGRLAEWLRAQGVESSIRVSMRTGDIQFDASGASAFQDRIAALPFDFIDLSSGFYNVDKRLIYPARPEITIARFRDSIDVAQRHPTRRFIVSGRIAQRTSELPQNAHIGFCRDLIANPRFLVEPENGCRNHGKCHYYSRGGEHVTCPRWSETGG</sequence>
<evidence type="ECO:0000259" key="3">
    <source>
        <dbReference type="Pfam" id="PF00724"/>
    </source>
</evidence>
<proteinExistence type="predicted"/>
<organism evidence="4 5">
    <name type="scientific">Mesorhizobium zhangyense</name>
    <dbReference type="NCBI Taxonomy" id="1776730"/>
    <lineage>
        <taxon>Bacteria</taxon>
        <taxon>Pseudomonadati</taxon>
        <taxon>Pseudomonadota</taxon>
        <taxon>Alphaproteobacteria</taxon>
        <taxon>Hyphomicrobiales</taxon>
        <taxon>Phyllobacteriaceae</taxon>
        <taxon>Mesorhizobium</taxon>
    </lineage>
</organism>
<dbReference type="SUPFAM" id="SSF51395">
    <property type="entry name" value="FMN-linked oxidoreductases"/>
    <property type="match status" value="1"/>
</dbReference>
<reference evidence="4 5" key="1">
    <citation type="submission" date="2020-02" db="EMBL/GenBank/DDBJ databases">
        <title>Genome sequence of the type strain CGMCC 1.15528 of Mesorhizobium zhangyense.</title>
        <authorList>
            <person name="Gao J."/>
            <person name="Sun J."/>
        </authorList>
    </citation>
    <scope>NUCLEOTIDE SEQUENCE [LARGE SCALE GENOMIC DNA]</scope>
    <source>
        <strain evidence="4 5">CGMCC 1.15528</strain>
    </source>
</reference>
<comment type="caution">
    <text evidence="4">The sequence shown here is derived from an EMBL/GenBank/DDBJ whole genome shotgun (WGS) entry which is preliminary data.</text>
</comment>
<evidence type="ECO:0000313" key="5">
    <source>
        <dbReference type="Proteomes" id="UP000481252"/>
    </source>
</evidence>
<dbReference type="PANTHER" id="PTHR43656">
    <property type="entry name" value="BINDING OXIDOREDUCTASE, PUTATIVE (AFU_ORTHOLOGUE AFUA_2G08260)-RELATED"/>
    <property type="match status" value="1"/>
</dbReference>
<dbReference type="Gene3D" id="3.20.20.70">
    <property type="entry name" value="Aldolase class I"/>
    <property type="match status" value="1"/>
</dbReference>
<dbReference type="InterPro" id="IPR051799">
    <property type="entry name" value="NADH_flavin_oxidoreductase"/>
</dbReference>
<dbReference type="EMBL" id="JAAKZG010000023">
    <property type="protein sequence ID" value="NGN45019.1"/>
    <property type="molecule type" value="Genomic_DNA"/>
</dbReference>